<dbReference type="FunFam" id="3.40.50.720:FF:000174">
    <property type="entry name" value="NEDD8-activating enzyme E1 regulatory subunit"/>
    <property type="match status" value="1"/>
</dbReference>
<dbReference type="UniPathway" id="UPA00885"/>
<dbReference type="EMBL" id="JADDUC010000049">
    <property type="protein sequence ID" value="KAG0121428.1"/>
    <property type="molecule type" value="Genomic_DNA"/>
</dbReference>
<comment type="similarity">
    <text evidence="2 5">Belongs to the ubiquitin-activating E1 family. ULA1 subfamily.</text>
</comment>
<dbReference type="GO" id="GO:0045116">
    <property type="term" value="P:protein neddylation"/>
    <property type="evidence" value="ECO:0007669"/>
    <property type="project" value="UniProtKB-UniRule"/>
</dbReference>
<dbReference type="InterPro" id="IPR030667">
    <property type="entry name" value="APP-BP1"/>
</dbReference>
<dbReference type="Gene3D" id="3.40.50.720">
    <property type="entry name" value="NAD(P)-binding Rossmann-like Domain"/>
    <property type="match status" value="2"/>
</dbReference>
<comment type="caution">
    <text evidence="7">The sequence shown here is derived from an EMBL/GenBank/DDBJ whole genome shotgun (WGS) entry which is preliminary data.</text>
</comment>
<keyword evidence="9" id="KW-1185">Reference proteome</keyword>
<accession>A0A835TXP3</accession>
<evidence type="ECO:0000256" key="1">
    <source>
        <dbReference type="ARBA" id="ARBA00005032"/>
    </source>
</evidence>
<evidence type="ECO:0000259" key="6">
    <source>
        <dbReference type="Pfam" id="PF00899"/>
    </source>
</evidence>
<comment type="function">
    <text evidence="5">Regulatory subunit of the dimeric UBA3-NAE1 E1 enzyme. E1 activates NEDD8 by first adenylating its C-terminal glycine residue with ATP, thereafter linking this residue to the side chain of the catalytic cysteine, yielding a NEDD8-UBA3 thioester and free AMP. E1 finally transfers NEDD8 to the catalytic cysteine of UBE2M.</text>
</comment>
<dbReference type="PIRSF" id="PIRSF039099">
    <property type="entry name" value="APP-BP1"/>
    <property type="match status" value="1"/>
</dbReference>
<reference evidence="7" key="1">
    <citation type="submission" date="2020-10" db="EMBL/GenBank/DDBJ databases">
        <title>Feather gene expression reveals the developmental basis of iridescence in African starlings.</title>
        <authorList>
            <person name="Rubenstein D.R."/>
        </authorList>
    </citation>
    <scope>NUCLEOTIDE SEQUENCE</scope>
    <source>
        <strain evidence="7">SS15</strain>
        <tissue evidence="7">Liver</tissue>
    </source>
</reference>
<name>A0A835TXP3_9PASS</name>
<dbReference type="GO" id="GO:0005737">
    <property type="term" value="C:cytoplasm"/>
    <property type="evidence" value="ECO:0007669"/>
    <property type="project" value="TreeGrafter"/>
</dbReference>
<evidence type="ECO:0000313" key="7">
    <source>
        <dbReference type="EMBL" id="KAG0121428.1"/>
    </source>
</evidence>
<dbReference type="CDD" id="cd01493">
    <property type="entry name" value="APPBP1_RUB"/>
    <property type="match status" value="1"/>
</dbReference>
<dbReference type="Proteomes" id="UP000618051">
    <property type="component" value="Unassembled WGS sequence"/>
</dbReference>
<proteinExistence type="inferred from homology"/>
<dbReference type="AlphaFoldDB" id="A0A835TXP3"/>
<sequence length="615" mass="69073">MWGDHGQEALESAHVCVINATATGTEILKNLVLPGIGSFTIVDGNRVSGEDVGNNFFLQKSHISQNRAQSAMELLQELNSDVSGNFVEESPEKLLDNDPSFFNRFNLVVATQLPESTLLRLAEVLWNSNIPLLVCRTYGLVGYMRVVIKEHTVVESHPDNMLEDLRLDRPFPELTEHVQDYDLEHMDKKDHSHTPWIVIVAKYLTKWFNEKSEQLPKSYKEKEAFRELIRQGILKNENGTPEDEENFEEAIKNVNTALNRTEVPRSIEELFNDDCCLKLTEQSSSFWILVRALKEFVANEGQGSLPVRGTIPDMIADSSKFIKLQNVYREKAKKDIAAVGNHAAKLLQSLGKAPESISERELKLFCSNAAFLRVVRCRSLAEEHSPNSCSKDAIISHMDNPDSEIVLYLMLRAVNRFYKQHGRYPGVYNYQVEDDIGKLKSCLTGFLQEHGLSVVVKDDYVHEFCRYGAAEPHAVAAFMGGAAAQEVIKVITGQFVIFNNTFIYSGMSQTSATFQLQKYEQKVPPPITWSLFCKAGSLGQGKPGTASPPWDWNGLSLLREDSLPAPGNSRAGLEQWGKAEQSMLTLGENWNTVSASHSKNMTFVLVWLVTVKVLR</sequence>
<reference evidence="8 9" key="2">
    <citation type="journal article" date="2021" name="J. Hered.">
        <title>Feather Gene Expression Elucidates the Developmental Basis of Plumage Iridescence in African Starlings.</title>
        <authorList>
            <person name="Rubenstein D.R."/>
            <person name="Corvelo A."/>
            <person name="MacManes M.D."/>
            <person name="Maia R."/>
            <person name="Narzisi G."/>
            <person name="Rousaki A."/>
            <person name="Vandenabeele P."/>
            <person name="Shawkey M.D."/>
            <person name="Solomon J."/>
        </authorList>
    </citation>
    <scope>NUCLEOTIDE SEQUENCE [LARGE SCALE GENOMIC DNA]</scope>
    <source>
        <strain evidence="8">SS15</strain>
    </source>
</reference>
<evidence type="ECO:0000256" key="3">
    <source>
        <dbReference type="ARBA" id="ARBA00015407"/>
    </source>
</evidence>
<evidence type="ECO:0000256" key="4">
    <source>
        <dbReference type="ARBA" id="ARBA00022786"/>
    </source>
</evidence>
<dbReference type="InterPro" id="IPR045886">
    <property type="entry name" value="ThiF/MoeB/HesA"/>
</dbReference>
<gene>
    <name evidence="8" type="ORF">IHE44_0002198</name>
    <name evidence="7" type="ORF">IHE44_010899</name>
</gene>
<evidence type="ECO:0000256" key="5">
    <source>
        <dbReference type="PIRNR" id="PIRNR039099"/>
    </source>
</evidence>
<dbReference type="InterPro" id="IPR000594">
    <property type="entry name" value="ThiF_NAD_FAD-bd"/>
</dbReference>
<dbReference type="EMBL" id="JADDUC020000012">
    <property type="protein sequence ID" value="KAI1235340.1"/>
    <property type="molecule type" value="Genomic_DNA"/>
</dbReference>
<dbReference type="InterPro" id="IPR035985">
    <property type="entry name" value="Ubiquitin-activating_enz"/>
</dbReference>
<keyword evidence="4 5" id="KW-0833">Ubl conjugation pathway</keyword>
<dbReference type="PANTHER" id="PTHR10953">
    <property type="entry name" value="UBIQUITIN-ACTIVATING ENZYME E1"/>
    <property type="match status" value="1"/>
</dbReference>
<feature type="domain" description="THIF-type NAD/FAD binding fold" evidence="6">
    <location>
        <begin position="2"/>
        <end position="520"/>
    </location>
</feature>
<comment type="pathway">
    <text evidence="1 5">Protein modification; protein neddylation.</text>
</comment>
<dbReference type="GO" id="GO:0019781">
    <property type="term" value="F:NEDD8 activating enzyme activity"/>
    <property type="evidence" value="ECO:0007669"/>
    <property type="project" value="UniProtKB-UniRule"/>
</dbReference>
<reference evidence="8" key="3">
    <citation type="submission" date="2022-01" db="EMBL/GenBank/DDBJ databases">
        <authorList>
            <person name="Rubenstein D.R."/>
        </authorList>
    </citation>
    <scope>NUCLEOTIDE SEQUENCE</scope>
    <source>
        <strain evidence="8">SS15</strain>
        <tissue evidence="8">Liver</tissue>
    </source>
</reference>
<evidence type="ECO:0000313" key="8">
    <source>
        <dbReference type="EMBL" id="KAI1235340.1"/>
    </source>
</evidence>
<protein>
    <recommendedName>
        <fullName evidence="3 5">NEDD8-activating enzyme E1 regulatory subunit</fullName>
    </recommendedName>
</protein>
<dbReference type="OrthoDB" id="1708823at2759"/>
<dbReference type="FunFam" id="3.40.50.720:FF:000187">
    <property type="entry name" value="NEDD8-activating enzyme E1 regulatory subunit"/>
    <property type="match status" value="1"/>
</dbReference>
<organism evidence="7">
    <name type="scientific">Lamprotornis superbus</name>
    <dbReference type="NCBI Taxonomy" id="245042"/>
    <lineage>
        <taxon>Eukaryota</taxon>
        <taxon>Metazoa</taxon>
        <taxon>Chordata</taxon>
        <taxon>Craniata</taxon>
        <taxon>Vertebrata</taxon>
        <taxon>Euteleostomi</taxon>
        <taxon>Archelosauria</taxon>
        <taxon>Archosauria</taxon>
        <taxon>Dinosauria</taxon>
        <taxon>Saurischia</taxon>
        <taxon>Theropoda</taxon>
        <taxon>Coelurosauria</taxon>
        <taxon>Aves</taxon>
        <taxon>Neognathae</taxon>
        <taxon>Neoaves</taxon>
        <taxon>Telluraves</taxon>
        <taxon>Australaves</taxon>
        <taxon>Passeriformes</taxon>
        <taxon>Sturnidae</taxon>
        <taxon>Lamprotornis</taxon>
    </lineage>
</organism>
<dbReference type="Pfam" id="PF00899">
    <property type="entry name" value="ThiF"/>
    <property type="match status" value="1"/>
</dbReference>
<dbReference type="PANTHER" id="PTHR10953:SF29">
    <property type="entry name" value="NEDD8-ACTIVATING ENZYME E1 REGULATORY SUBUNIT"/>
    <property type="match status" value="1"/>
</dbReference>
<dbReference type="SUPFAM" id="SSF69572">
    <property type="entry name" value="Activating enzymes of the ubiquitin-like proteins"/>
    <property type="match status" value="1"/>
</dbReference>
<evidence type="ECO:0000313" key="9">
    <source>
        <dbReference type="Proteomes" id="UP000618051"/>
    </source>
</evidence>
<evidence type="ECO:0000256" key="2">
    <source>
        <dbReference type="ARBA" id="ARBA00006868"/>
    </source>
</evidence>